<dbReference type="EMBL" id="UINC01195635">
    <property type="protein sequence ID" value="SVE12293.1"/>
    <property type="molecule type" value="Genomic_DNA"/>
</dbReference>
<proteinExistence type="predicted"/>
<evidence type="ECO:0000313" key="1">
    <source>
        <dbReference type="EMBL" id="SVE12293.1"/>
    </source>
</evidence>
<name>A0A383AXI7_9ZZZZ</name>
<reference evidence="1" key="1">
    <citation type="submission" date="2018-05" db="EMBL/GenBank/DDBJ databases">
        <authorList>
            <person name="Lanie J.A."/>
            <person name="Ng W.-L."/>
            <person name="Kazmierczak K.M."/>
            <person name="Andrzejewski T.M."/>
            <person name="Davidsen T.M."/>
            <person name="Wayne K.J."/>
            <person name="Tettelin H."/>
            <person name="Glass J.I."/>
            <person name="Rusch D."/>
            <person name="Podicherti R."/>
            <person name="Tsui H.-C.T."/>
            <person name="Winkler M.E."/>
        </authorList>
    </citation>
    <scope>NUCLEOTIDE SEQUENCE</scope>
</reference>
<sequence length="27" mass="2991">MAEGEGSTFADIIEEYSLEVKNTNKNT</sequence>
<gene>
    <name evidence="1" type="ORF">METZ01_LOCUS465147</name>
</gene>
<organism evidence="1">
    <name type="scientific">marine metagenome</name>
    <dbReference type="NCBI Taxonomy" id="408172"/>
    <lineage>
        <taxon>unclassified sequences</taxon>
        <taxon>metagenomes</taxon>
        <taxon>ecological metagenomes</taxon>
    </lineage>
</organism>
<feature type="non-terminal residue" evidence="1">
    <location>
        <position position="27"/>
    </location>
</feature>
<dbReference type="AlphaFoldDB" id="A0A383AXI7"/>
<accession>A0A383AXI7</accession>
<protein>
    <submittedName>
        <fullName evidence="1">Uncharacterized protein</fullName>
    </submittedName>
</protein>